<sequence length="345" mass="39940">MEYIKEIYINEAIVHILDNNADEPVLNEYTLQLNEEIYGFLLKHIERCLKDEELKYAIFNKERNIAKELSQEYLNGANSIVEVSKELARQMFILMKADSNIPCCDLVIVSISTEYGPMLAILKMDYIKNYTHSIDFVDNKIGINIVPEFTGLPVSAQKIQKCAFIKPIREDQGFNLMVIDKQNKSKDDGEYGSNYFIGKYLGCTVIDNERDITKTFVKAAEEWTRTSFEENADTAEMIRSSIKRKLKEEDSIDIQSLSEDMFGDNAEIQQSFKEYISSKGVGDQIDIDKQWVEKKLKRVRLKIDKDIDVYINEEAYHDNSKFEIQRVGDGSINIVIKHVKNYIEK</sequence>
<name>A0A934HXS4_9CLOT</name>
<dbReference type="EMBL" id="JAEEGB010000017">
    <property type="protein sequence ID" value="MBI6873979.1"/>
    <property type="molecule type" value="Genomic_DNA"/>
</dbReference>
<dbReference type="GO" id="GO:0009295">
    <property type="term" value="C:nucleoid"/>
    <property type="evidence" value="ECO:0007669"/>
    <property type="project" value="InterPro"/>
</dbReference>
<comment type="caution">
    <text evidence="1">The sequence shown here is derived from an EMBL/GenBank/DDBJ whole genome shotgun (WGS) entry which is preliminary data.</text>
</comment>
<dbReference type="Pfam" id="PF04245">
    <property type="entry name" value="NA37"/>
    <property type="match status" value="1"/>
</dbReference>
<dbReference type="RefSeq" id="WP_211143394.1">
    <property type="nucleotide sequence ID" value="NZ_JAEEGB010000017.1"/>
</dbReference>
<reference evidence="1" key="1">
    <citation type="submission" date="2020-12" db="EMBL/GenBank/DDBJ databases">
        <title>Clostridium thailandense sp. nov., a novel acetogenic bacterium isolated from peat land soil in Thailand.</title>
        <authorList>
            <person name="Chaikitkaew S."/>
            <person name="Birkeland N.K."/>
        </authorList>
    </citation>
    <scope>NUCLEOTIDE SEQUENCE</scope>
    <source>
        <strain evidence="1">DSM 17425</strain>
    </source>
</reference>
<gene>
    <name evidence="1" type="ORF">I6U51_14930</name>
</gene>
<evidence type="ECO:0000313" key="2">
    <source>
        <dbReference type="Proteomes" id="UP000622687"/>
    </source>
</evidence>
<dbReference type="AlphaFoldDB" id="A0A934HXS4"/>
<evidence type="ECO:0000313" key="1">
    <source>
        <dbReference type="EMBL" id="MBI6873979.1"/>
    </source>
</evidence>
<keyword evidence="2" id="KW-1185">Reference proteome</keyword>
<accession>A0A934HXS4</accession>
<dbReference type="Proteomes" id="UP000622687">
    <property type="component" value="Unassembled WGS sequence"/>
</dbReference>
<proteinExistence type="predicted"/>
<protein>
    <submittedName>
        <fullName evidence="1">Nucleoid-associated protein</fullName>
    </submittedName>
</protein>
<dbReference type="InterPro" id="IPR007358">
    <property type="entry name" value="Nucleoid_associated_NdpA"/>
</dbReference>
<organism evidence="1 2">
    <name type="scientific">Clostridium aciditolerans</name>
    <dbReference type="NCBI Taxonomy" id="339861"/>
    <lineage>
        <taxon>Bacteria</taxon>
        <taxon>Bacillati</taxon>
        <taxon>Bacillota</taxon>
        <taxon>Clostridia</taxon>
        <taxon>Eubacteriales</taxon>
        <taxon>Clostridiaceae</taxon>
        <taxon>Clostridium</taxon>
    </lineage>
</organism>